<sequence length="176" mass="19287">TSTIIIAPHDYLIYANNKESIKNSEGLSIIDIWDATIGMNNTSPGQLILYSAPDCQGNMVDIANQSTGNWFAGEASPSYISMERINPNAPATDSANWTSNNLITRNGLYTEGNKINGTPKSENSVSKSETQTPTLLPFDEFDELTFTYLGSPYIIRNTLYVLEGKTLKIEPGVTIK</sequence>
<comment type="caution">
    <text evidence="2">The sequence shown here is derived from an EMBL/GenBank/DDBJ whole genome shotgun (WGS) entry which is preliminary data.</text>
</comment>
<evidence type="ECO:0008006" key="3">
    <source>
        <dbReference type="Google" id="ProtNLM"/>
    </source>
</evidence>
<reference evidence="2" key="1">
    <citation type="journal article" date="2014" name="Front. Microbiol.">
        <title>High frequency of phylogenetically diverse reductive dehalogenase-homologous genes in deep subseafloor sedimentary metagenomes.</title>
        <authorList>
            <person name="Kawai M."/>
            <person name="Futagami T."/>
            <person name="Toyoda A."/>
            <person name="Takaki Y."/>
            <person name="Nishi S."/>
            <person name="Hori S."/>
            <person name="Arai W."/>
            <person name="Tsubouchi T."/>
            <person name="Morono Y."/>
            <person name="Uchiyama I."/>
            <person name="Ito T."/>
            <person name="Fujiyama A."/>
            <person name="Inagaki F."/>
            <person name="Takami H."/>
        </authorList>
    </citation>
    <scope>NUCLEOTIDE SEQUENCE</scope>
    <source>
        <strain evidence="2">Expedition CK06-06</strain>
    </source>
</reference>
<protein>
    <recommendedName>
        <fullName evidence="3">LTD domain-containing protein</fullName>
    </recommendedName>
</protein>
<organism evidence="2">
    <name type="scientific">marine sediment metagenome</name>
    <dbReference type="NCBI Taxonomy" id="412755"/>
    <lineage>
        <taxon>unclassified sequences</taxon>
        <taxon>metagenomes</taxon>
        <taxon>ecological metagenomes</taxon>
    </lineage>
</organism>
<feature type="non-terminal residue" evidence="2">
    <location>
        <position position="1"/>
    </location>
</feature>
<proteinExistence type="predicted"/>
<feature type="region of interest" description="Disordered" evidence="1">
    <location>
        <begin position="110"/>
        <end position="131"/>
    </location>
</feature>
<feature type="non-terminal residue" evidence="2">
    <location>
        <position position="176"/>
    </location>
</feature>
<feature type="compositionally biased region" description="Polar residues" evidence="1">
    <location>
        <begin position="113"/>
        <end position="131"/>
    </location>
</feature>
<accession>X1QFC8</accession>
<gene>
    <name evidence="2" type="ORF">S06H3_61101</name>
</gene>
<evidence type="ECO:0000313" key="2">
    <source>
        <dbReference type="EMBL" id="GAI49745.1"/>
    </source>
</evidence>
<name>X1QFC8_9ZZZZ</name>
<dbReference type="AlphaFoldDB" id="X1QFC8"/>
<dbReference type="EMBL" id="BARV01039990">
    <property type="protein sequence ID" value="GAI49745.1"/>
    <property type="molecule type" value="Genomic_DNA"/>
</dbReference>
<evidence type="ECO:0000256" key="1">
    <source>
        <dbReference type="SAM" id="MobiDB-lite"/>
    </source>
</evidence>